<evidence type="ECO:0000313" key="2">
    <source>
        <dbReference type="EMBL" id="KAK4337788.1"/>
    </source>
</evidence>
<dbReference type="AlphaFoldDB" id="A0AAE1QS73"/>
<evidence type="ECO:0000256" key="1">
    <source>
        <dbReference type="SAM" id="MobiDB-lite"/>
    </source>
</evidence>
<proteinExistence type="predicted"/>
<keyword evidence="3" id="KW-1185">Reference proteome</keyword>
<feature type="region of interest" description="Disordered" evidence="1">
    <location>
        <begin position="31"/>
        <end position="54"/>
    </location>
</feature>
<evidence type="ECO:0000313" key="3">
    <source>
        <dbReference type="Proteomes" id="UP001291623"/>
    </source>
</evidence>
<protein>
    <submittedName>
        <fullName evidence="2">Uncharacterized protein</fullName>
    </submittedName>
</protein>
<dbReference type="EMBL" id="JAVYJV010000024">
    <property type="protein sequence ID" value="KAK4337788.1"/>
    <property type="molecule type" value="Genomic_DNA"/>
</dbReference>
<organism evidence="2 3">
    <name type="scientific">Anisodus tanguticus</name>
    <dbReference type="NCBI Taxonomy" id="243964"/>
    <lineage>
        <taxon>Eukaryota</taxon>
        <taxon>Viridiplantae</taxon>
        <taxon>Streptophyta</taxon>
        <taxon>Embryophyta</taxon>
        <taxon>Tracheophyta</taxon>
        <taxon>Spermatophyta</taxon>
        <taxon>Magnoliopsida</taxon>
        <taxon>eudicotyledons</taxon>
        <taxon>Gunneridae</taxon>
        <taxon>Pentapetalae</taxon>
        <taxon>asterids</taxon>
        <taxon>lamiids</taxon>
        <taxon>Solanales</taxon>
        <taxon>Solanaceae</taxon>
        <taxon>Solanoideae</taxon>
        <taxon>Hyoscyameae</taxon>
        <taxon>Anisodus</taxon>
    </lineage>
</organism>
<name>A0AAE1QS73_9SOLA</name>
<reference evidence="2" key="1">
    <citation type="submission" date="2023-12" db="EMBL/GenBank/DDBJ databases">
        <title>Genome assembly of Anisodus tanguticus.</title>
        <authorList>
            <person name="Wang Y.-J."/>
        </authorList>
    </citation>
    <scope>NUCLEOTIDE SEQUENCE</scope>
    <source>
        <strain evidence="2">KB-2021</strain>
        <tissue evidence="2">Leaf</tissue>
    </source>
</reference>
<accession>A0AAE1QS73</accession>
<dbReference type="Proteomes" id="UP001291623">
    <property type="component" value="Unassembled WGS sequence"/>
</dbReference>
<sequence length="54" mass="6204">MSEVNRRPRKVYWQEGTISHPALPTLCIRGRGWNQKRPGSTHMRQAEGMGRVVS</sequence>
<comment type="caution">
    <text evidence="2">The sequence shown here is derived from an EMBL/GenBank/DDBJ whole genome shotgun (WGS) entry which is preliminary data.</text>
</comment>
<gene>
    <name evidence="2" type="ORF">RND71_042275</name>
</gene>